<name>A0A968GDB9_9SPIO</name>
<dbReference type="AlphaFoldDB" id="A0A968GDB9"/>
<gene>
    <name evidence="1" type="ORF">HCT14_05275</name>
</gene>
<evidence type="ECO:0000313" key="1">
    <source>
        <dbReference type="EMBL" id="NIZ40914.1"/>
    </source>
</evidence>
<proteinExistence type="predicted"/>
<dbReference type="Proteomes" id="UP000711995">
    <property type="component" value="Unassembled WGS sequence"/>
</dbReference>
<reference evidence="1 2" key="1">
    <citation type="submission" date="2020-03" db="EMBL/GenBank/DDBJ databases">
        <title>Spirochaetal bacteria isolated from arthropods constitute a novel genus Entomospira genus novum within the order Spirochaetales.</title>
        <authorList>
            <person name="Grana-Miraglia L."/>
            <person name="Sikutova S."/>
            <person name="Fingerle V."/>
            <person name="Sing A."/>
            <person name="Castillo-Ramirez S."/>
            <person name="Margos G."/>
            <person name="Rudolf I."/>
        </authorList>
    </citation>
    <scope>NUCLEOTIDE SEQUENCE [LARGE SCALE GENOMIC DNA]</scope>
    <source>
        <strain evidence="1 2">BR193</strain>
    </source>
</reference>
<dbReference type="RefSeq" id="WP_167700501.1">
    <property type="nucleotide sequence ID" value="NZ_CP118174.1"/>
</dbReference>
<accession>A0A968GDB9</accession>
<keyword evidence="2" id="KW-1185">Reference proteome</keyword>
<evidence type="ECO:0000313" key="2">
    <source>
        <dbReference type="Proteomes" id="UP000711995"/>
    </source>
</evidence>
<sequence>MISKTTIGDGMISIGSELIPIESSRYCEQFFDRTIPFCAVKGCRRKSVGLTKIRLIHQGHMFATSKFYFIPLCHVCHNVKHTHLEDQIWILKDGYPLVSHNEYF</sequence>
<protein>
    <submittedName>
        <fullName evidence="1">Uncharacterized protein</fullName>
    </submittedName>
</protein>
<comment type="caution">
    <text evidence="1">The sequence shown here is derived from an EMBL/GenBank/DDBJ whole genome shotgun (WGS) entry which is preliminary data.</text>
</comment>
<organism evidence="1 2">
    <name type="scientific">Entomospira entomophila</name>
    <dbReference type="NCBI Taxonomy" id="2719988"/>
    <lineage>
        <taxon>Bacteria</taxon>
        <taxon>Pseudomonadati</taxon>
        <taxon>Spirochaetota</taxon>
        <taxon>Spirochaetia</taxon>
        <taxon>Spirochaetales</taxon>
        <taxon>Spirochaetaceae</taxon>
        <taxon>Entomospira</taxon>
    </lineage>
</organism>
<dbReference type="EMBL" id="JAATLJ010000001">
    <property type="protein sequence ID" value="NIZ40914.1"/>
    <property type="molecule type" value="Genomic_DNA"/>
</dbReference>